<dbReference type="NCBIfam" id="NF005955">
    <property type="entry name" value="PRK08032.1"/>
    <property type="match status" value="1"/>
</dbReference>
<dbReference type="AlphaFoldDB" id="A0AAX1WF68"/>
<dbReference type="GO" id="GO:0005576">
    <property type="term" value="C:extracellular region"/>
    <property type="evidence" value="ECO:0007669"/>
    <property type="project" value="UniProtKB-SubCell"/>
</dbReference>
<dbReference type="PANTHER" id="PTHR30288:SF0">
    <property type="entry name" value="FLAGELLAR HOOK-ASSOCIATED PROTEIN 2"/>
    <property type="match status" value="1"/>
</dbReference>
<evidence type="ECO:0000256" key="6">
    <source>
        <dbReference type="ARBA" id="ARBA00025175"/>
    </source>
</evidence>
<keyword evidence="11" id="KW-0969">Cilium</keyword>
<protein>
    <recommendedName>
        <fullName evidence="3 7">Flagellar hook-associated protein 2</fullName>
        <shortName evidence="7">HAP2</shortName>
    </recommendedName>
    <alternativeName>
        <fullName evidence="7">Flagellar cap protein</fullName>
    </alternativeName>
</protein>
<keyword evidence="11" id="KW-0966">Cell projection</keyword>
<dbReference type="Pfam" id="PF02465">
    <property type="entry name" value="FliD_N"/>
    <property type="match status" value="1"/>
</dbReference>
<comment type="caution">
    <text evidence="11">The sequence shown here is derived from an EMBL/GenBank/DDBJ whole genome shotgun (WGS) entry which is preliminary data.</text>
</comment>
<evidence type="ECO:0000256" key="8">
    <source>
        <dbReference type="SAM" id="MobiDB-lite"/>
    </source>
</evidence>
<keyword evidence="11" id="KW-0282">Flagellum</keyword>
<reference evidence="11 12" key="1">
    <citation type="submission" date="2018-10" db="EMBL/GenBank/DDBJ databases">
        <authorList>
            <person name="Vanduin D."/>
            <person name="Fouts D."/>
            <person name="Wright M."/>
            <person name="Sutton G."/>
            <person name="Nguyen K."/>
            <person name="Kreiswirth B."/>
            <person name="Chen L."/>
            <person name="Rojas L."/>
            <person name="Hujer A."/>
            <person name="Hujer K."/>
            <person name="Bonomo R."/>
            <person name="Adams M."/>
        </authorList>
    </citation>
    <scope>NUCLEOTIDE SEQUENCE [LARGE SCALE GENOMIC DNA]</scope>
    <source>
        <strain evidence="11 12">CRK0054</strain>
    </source>
</reference>
<feature type="domain" description="Flagellar hook-associated protein 2 C-terminal" evidence="10">
    <location>
        <begin position="225"/>
        <end position="464"/>
    </location>
</feature>
<dbReference type="GO" id="GO:0009424">
    <property type="term" value="C:bacterial-type flagellum hook"/>
    <property type="evidence" value="ECO:0007669"/>
    <property type="project" value="UniProtKB-UniRule"/>
</dbReference>
<comment type="similarity">
    <text evidence="1 7">Belongs to the FliD family.</text>
</comment>
<evidence type="ECO:0000256" key="3">
    <source>
        <dbReference type="ARBA" id="ARBA00016246"/>
    </source>
</evidence>
<dbReference type="InterPro" id="IPR010809">
    <property type="entry name" value="FliD_C"/>
</dbReference>
<gene>
    <name evidence="11" type="primary">fliD</name>
    <name evidence="11" type="ORF">B9059_018555</name>
</gene>
<evidence type="ECO:0000313" key="11">
    <source>
        <dbReference type="EMBL" id="RNT37557.1"/>
    </source>
</evidence>
<evidence type="ECO:0000259" key="10">
    <source>
        <dbReference type="Pfam" id="PF07195"/>
    </source>
</evidence>
<comment type="subcellular location">
    <subcellularLocation>
        <location evidence="7">Secreted</location>
    </subcellularLocation>
    <subcellularLocation>
        <location evidence="7">Bacterial flagellum</location>
    </subcellularLocation>
</comment>
<evidence type="ECO:0000256" key="2">
    <source>
        <dbReference type="ARBA" id="ARBA00011255"/>
    </source>
</evidence>
<comment type="subunit">
    <text evidence="2 7">Homopentamer.</text>
</comment>
<dbReference type="InterPro" id="IPR040026">
    <property type="entry name" value="FliD"/>
</dbReference>
<evidence type="ECO:0000259" key="9">
    <source>
        <dbReference type="Pfam" id="PF02465"/>
    </source>
</evidence>
<accession>A0AAX1WF68</accession>
<dbReference type="GO" id="GO:0071973">
    <property type="term" value="P:bacterial-type flagellum-dependent cell motility"/>
    <property type="evidence" value="ECO:0007669"/>
    <property type="project" value="TreeGrafter"/>
</dbReference>
<dbReference type="Proteomes" id="UP000286098">
    <property type="component" value="Unassembled WGS sequence"/>
</dbReference>
<evidence type="ECO:0000256" key="4">
    <source>
        <dbReference type="ARBA" id="ARBA00023054"/>
    </source>
</evidence>
<keyword evidence="5 7" id="KW-0975">Bacterial flagellum</keyword>
<dbReference type="GO" id="GO:0007155">
    <property type="term" value="P:cell adhesion"/>
    <property type="evidence" value="ECO:0007669"/>
    <property type="project" value="InterPro"/>
</dbReference>
<dbReference type="InterPro" id="IPR003481">
    <property type="entry name" value="FliD_N"/>
</dbReference>
<evidence type="ECO:0000256" key="1">
    <source>
        <dbReference type="ARBA" id="ARBA00009764"/>
    </source>
</evidence>
<keyword evidence="7" id="KW-0964">Secreted</keyword>
<dbReference type="Pfam" id="PF07195">
    <property type="entry name" value="FliD_C"/>
    <property type="match status" value="1"/>
</dbReference>
<organism evidence="11 12">
    <name type="scientific">Enterobacter roggenkampii</name>
    <dbReference type="NCBI Taxonomy" id="1812935"/>
    <lineage>
        <taxon>Bacteria</taxon>
        <taxon>Pseudomonadati</taxon>
        <taxon>Pseudomonadota</taxon>
        <taxon>Gammaproteobacteria</taxon>
        <taxon>Enterobacterales</taxon>
        <taxon>Enterobacteriaceae</taxon>
        <taxon>Enterobacter</taxon>
        <taxon>Enterobacter cloacae complex</taxon>
    </lineage>
</organism>
<feature type="region of interest" description="Disordered" evidence="8">
    <location>
        <begin position="120"/>
        <end position="140"/>
    </location>
</feature>
<name>A0AAX1WF68_9ENTR</name>
<evidence type="ECO:0000256" key="7">
    <source>
        <dbReference type="RuleBase" id="RU362066"/>
    </source>
</evidence>
<sequence>MATVDLSNLGVGSGLPLATLYNNLETAENTKLSAITKQKTTYTAQLSAYGKLQSALTNLQTATTALGKASVWNATSVASTNTAFSATTSTDATTGSYTVNVSQVAKAQVLMSGSIDSNTKQLGGTTSGGTRTLTITQPGTKDPLKITLSDAQTSLTNIASEINKAGGNVSATVMKADDGEYRLFLTSKSTGTDGDMTVTVDGDDTLQQLIGHDMSSSAMSVQTPSQNARVSINGIVIERSSNKIDDALTGVTLTLKAKSSADETLDVTRSTDATAKAVNDWVTAYNALQSTIASVTKYSPVEAGADNQSTSNGALIGDGTVRSVQAQLRSQLTQVQSGSYAIMAQFGITQDPKVGSDGSTGNLKVDTDKLNAALTKNPEAVQAYFMGDGKTTGLATTMGTMLTKMLDTSAGSEGVIQSAQDGINATIKTLDKRYTATEASIEATMARYKAQFTALDSIVTKMNSTSSYLTTQFSKSSS</sequence>
<dbReference type="RefSeq" id="WP_087855438.1">
    <property type="nucleotide sequence ID" value="NZ_CP033800.1"/>
</dbReference>
<dbReference type="EMBL" id="NEYZ02000072">
    <property type="protein sequence ID" value="RNT37557.1"/>
    <property type="molecule type" value="Genomic_DNA"/>
</dbReference>
<dbReference type="PANTHER" id="PTHR30288">
    <property type="entry name" value="FLAGELLAR CAP/ASSEMBLY PROTEIN FLID"/>
    <property type="match status" value="1"/>
</dbReference>
<comment type="function">
    <text evidence="6">Required for the morphogenesis and for the elongation of the flagellar filament by facilitating polymerization of the flagellin monomers at the tip of growing filament. Forms a capping structure, which prevents flagellin subunits (transported through the central channel of the flagellum) from leaking out without polymerization at the distal end.</text>
</comment>
<keyword evidence="4" id="KW-0175">Coiled coil</keyword>
<evidence type="ECO:0000313" key="12">
    <source>
        <dbReference type="Proteomes" id="UP000286098"/>
    </source>
</evidence>
<dbReference type="GO" id="GO:0009421">
    <property type="term" value="C:bacterial-type flagellum filament cap"/>
    <property type="evidence" value="ECO:0007669"/>
    <property type="project" value="InterPro"/>
</dbReference>
<feature type="domain" description="Flagellar hook-associated protein 2 N-terminal" evidence="9">
    <location>
        <begin position="13"/>
        <end position="108"/>
    </location>
</feature>
<evidence type="ECO:0000256" key="5">
    <source>
        <dbReference type="ARBA" id="ARBA00023143"/>
    </source>
</evidence>
<proteinExistence type="inferred from homology"/>
<comment type="function">
    <text evidence="7">Required for morphogenesis and for the elongation of the flagellar filament by facilitating polymerization of the flagellin monomers at the tip of growing filament. Forms a capping structure, which prevents flagellin subunits (transported through the central channel of the flagellum) from leaking out without polymerization at the distal end.</text>
</comment>